<keyword evidence="4" id="KW-0479">Metal-binding</keyword>
<dbReference type="GO" id="GO:0016740">
    <property type="term" value="F:transferase activity"/>
    <property type="evidence" value="ECO:0007669"/>
    <property type="project" value="UniProtKB-KW"/>
</dbReference>
<evidence type="ECO:0000256" key="1">
    <source>
        <dbReference type="ARBA" id="ARBA00001595"/>
    </source>
</evidence>
<dbReference type="InterPro" id="IPR006047">
    <property type="entry name" value="GH13_cat_dom"/>
</dbReference>
<keyword evidence="6 9" id="KW-0413">Isomerase</keyword>
<dbReference type="EMBL" id="QMIE01000003">
    <property type="protein sequence ID" value="TVM18815.1"/>
    <property type="molecule type" value="Genomic_DNA"/>
</dbReference>
<evidence type="ECO:0000256" key="6">
    <source>
        <dbReference type="ARBA" id="ARBA00023235"/>
    </source>
</evidence>
<evidence type="ECO:0000256" key="2">
    <source>
        <dbReference type="ARBA" id="ARBA00005496"/>
    </source>
</evidence>
<comment type="similarity">
    <text evidence="2">Belongs to the glycosyl hydrolase 13 family. TreS subfamily.</text>
</comment>
<keyword evidence="9" id="KW-0808">Transferase</keyword>
<dbReference type="Gene3D" id="2.60.40.1180">
    <property type="entry name" value="Golgi alpha-mannosidase II"/>
    <property type="match status" value="1"/>
</dbReference>
<sequence length="1116" mass="128164">MPAPRKYFDDDPQWYKDAIIYELHIKAFHDGNQDGLGDFKGLHEKLDYLKELGVTAVWLLPFYPSPLRDDGYDIADYMDINPDYGTLKDFKAFLKAAHERGLRVITELVLNHTSDRHAWFQKARTAKPGAVARDFYVWSDTSDKYTEARIIFQDFETSNWTWDPVAGAYYWHRFYSHQPDLNFDNPRVKKALFKVIDFWFAMGVDGMRLDAVPYLYEREGTNCENLPETHEFLKELRAYVDSRYSDRMFLAEANQWPEDAVAYFGEGDECHVAYHFPVMPRIFMALWMEDRFPILDIIEQTPDIPDSCQWAMFLRNHDELTLEMVSDEERDYMYRVYARDSRARINLGIRRRLAPLMNNNRRKIELINFILFSFPGTPIVYYGDEIGMGDNYHLGDRDGVRTPMQWSPDRNAGFSRVNPQKLYLPTIIDPEYHYEVVNVENQEHNLSSLLWWMRRVIAMRKRFKAFGRGSIEFVKSDNPRVLAFLRIHEGEHILVVVNLSRFSQVTSMDLSAYAGRTPVDVFSGTRFPDVKADPYVLPLGQYDYYWFDLSEEADKEAAAPLRQITLKRGARDYMGPAMRKRLEETVIASHLRRVGWPGAKWRGLSKARIMDVFPVPGLDQVYFLLIELSYKSGTPDMCFMPLAQAFGDDARFYREEEPLSVVAELKVGSDEGLLINGYYRRDVREALFAMFPRKRKLKGENGDVTVHVNRDLAEKIKQFPMGIGSDVYRGEMNNTGLLFSDTFFLKLYRPIEEGVNPEVELLRYFTDSRTFDNAAPYLGALEYRQSPKKRTSLGVLQGFVPDAMDGVALFKDAARRYLERITVSNGTPVERPSELQAADEEWPGDLSWEVRSQVGEYILEMSRILGRRTGECHMAIAANTAFAPEPFTTLYQRSVYQSFRNLVRKTALSLRKAQPEMGEEEAALASSFLASEKDILTRMQEITRARVDAEKTRIHGDYHLGQVLFTGKDFVLTDFEGETHRSVGDRRLKRSPLRDVAGMLLSFRYAAHQAYREGIDLYAPGEGPDMDDVNVFSEAVGAAFLASYLDTVGGAGFVPRKKESRAAMLNCFALERILIDVERSLSEERGKVALALGALESIMAGRGVYTGSGETAVDKD</sequence>
<evidence type="ECO:0000259" key="8">
    <source>
        <dbReference type="SMART" id="SM00642"/>
    </source>
</evidence>
<dbReference type="FunFam" id="3.20.20.80:FF:000055">
    <property type="entry name" value="Trehalose synthase"/>
    <property type="match status" value="1"/>
</dbReference>
<keyword evidence="10" id="KW-1185">Reference proteome</keyword>
<dbReference type="Pfam" id="PF00128">
    <property type="entry name" value="Alpha-amylase"/>
    <property type="match status" value="1"/>
</dbReference>
<evidence type="ECO:0000256" key="3">
    <source>
        <dbReference type="ARBA" id="ARBA00012619"/>
    </source>
</evidence>
<comment type="caution">
    <text evidence="9">The sequence shown here is derived from an EMBL/GenBank/DDBJ whole genome shotgun (WGS) entry which is preliminary data.</text>
</comment>
<dbReference type="NCBIfam" id="TIGR02456">
    <property type="entry name" value="treS_nterm"/>
    <property type="match status" value="1"/>
</dbReference>
<comment type="catalytic activity">
    <reaction evidence="1">
        <text>D-maltose = alpha,alpha-trehalose</text>
        <dbReference type="Rhea" id="RHEA:15145"/>
        <dbReference type="ChEBI" id="CHEBI:16551"/>
        <dbReference type="ChEBI" id="CHEBI:17306"/>
        <dbReference type="EC" id="5.4.99.16"/>
    </reaction>
</comment>
<dbReference type="GO" id="GO:0047471">
    <property type="term" value="F:maltose alpha-D-glucosyltransferase activity"/>
    <property type="evidence" value="ECO:0007669"/>
    <property type="project" value="UniProtKB-EC"/>
</dbReference>
<dbReference type="InterPro" id="IPR013780">
    <property type="entry name" value="Glyco_hydro_b"/>
</dbReference>
<dbReference type="PANTHER" id="PTHR10357">
    <property type="entry name" value="ALPHA-AMYLASE FAMILY MEMBER"/>
    <property type="match status" value="1"/>
</dbReference>
<dbReference type="Gene3D" id="3.90.1200.10">
    <property type="match status" value="1"/>
</dbReference>
<dbReference type="Proteomes" id="UP000448292">
    <property type="component" value="Unassembled WGS sequence"/>
</dbReference>
<evidence type="ECO:0000313" key="9">
    <source>
        <dbReference type="EMBL" id="TVM18815.1"/>
    </source>
</evidence>
<keyword evidence="5" id="KW-0106">Calcium</keyword>
<dbReference type="GO" id="GO:0005975">
    <property type="term" value="P:carbohydrate metabolic process"/>
    <property type="evidence" value="ECO:0007669"/>
    <property type="project" value="InterPro"/>
</dbReference>
<dbReference type="SMART" id="SM00642">
    <property type="entry name" value="Aamy"/>
    <property type="match status" value="1"/>
</dbReference>
<protein>
    <recommendedName>
        <fullName evidence="3">maltose alpha-D-glucosyltransferase</fullName>
        <ecNumber evidence="3">5.4.99.16</ecNumber>
    </recommendedName>
    <alternativeName>
        <fullName evidence="7">Maltose alpha-D-glucosyltransferase</fullName>
    </alternativeName>
</protein>
<organism evidence="9 10">
    <name type="scientific">Oceanidesulfovibrio indonesiensis</name>
    <dbReference type="NCBI Taxonomy" id="54767"/>
    <lineage>
        <taxon>Bacteria</taxon>
        <taxon>Pseudomonadati</taxon>
        <taxon>Thermodesulfobacteriota</taxon>
        <taxon>Desulfovibrionia</taxon>
        <taxon>Desulfovibrionales</taxon>
        <taxon>Desulfovibrionaceae</taxon>
        <taxon>Oceanidesulfovibrio</taxon>
    </lineage>
</organism>
<evidence type="ECO:0000256" key="5">
    <source>
        <dbReference type="ARBA" id="ARBA00022837"/>
    </source>
</evidence>
<dbReference type="AlphaFoldDB" id="A0A7M3MH59"/>
<dbReference type="EC" id="5.4.99.16" evidence="3"/>
<dbReference type="PANTHER" id="PTHR10357:SF219">
    <property type="entry name" value="MALTOSE ALPHA-D-GLUCOSYLTRANSFERASE"/>
    <property type="match status" value="1"/>
</dbReference>
<reference evidence="9 10" key="1">
    <citation type="submission" date="2018-06" db="EMBL/GenBank/DDBJ databases">
        <title>Complete genome of Desulfovibrio indonesiensis P37SLT.</title>
        <authorList>
            <person name="Crispim J.S."/>
            <person name="Vidigal P.M.P."/>
            <person name="Silva L.C.F."/>
            <person name="Laguardia C.N."/>
            <person name="Araujo L.C."/>
            <person name="Dias R.S."/>
            <person name="Sousa M.P."/>
            <person name="Paula S.O."/>
            <person name="Silva C."/>
        </authorList>
    </citation>
    <scope>NUCLEOTIDE SEQUENCE [LARGE SCALE GENOMIC DNA]</scope>
    <source>
        <strain evidence="9 10">P37SLT</strain>
    </source>
</reference>
<dbReference type="InterPro" id="IPR011009">
    <property type="entry name" value="Kinase-like_dom_sf"/>
</dbReference>
<feature type="domain" description="Glycosyl hydrolase family 13 catalytic" evidence="8">
    <location>
        <begin position="22"/>
        <end position="416"/>
    </location>
</feature>
<proteinExistence type="inferred from homology"/>
<evidence type="ECO:0000256" key="7">
    <source>
        <dbReference type="ARBA" id="ARBA00031378"/>
    </source>
</evidence>
<dbReference type="SUPFAM" id="SSF51011">
    <property type="entry name" value="Glycosyl hydrolase domain"/>
    <property type="match status" value="1"/>
</dbReference>
<dbReference type="InterPro" id="IPR012810">
    <property type="entry name" value="TreS/a-amylase_N"/>
</dbReference>
<evidence type="ECO:0000313" key="10">
    <source>
        <dbReference type="Proteomes" id="UP000448292"/>
    </source>
</evidence>
<dbReference type="Pfam" id="PF16657">
    <property type="entry name" value="Malt_amylase_C"/>
    <property type="match status" value="1"/>
</dbReference>
<dbReference type="InterPro" id="IPR045857">
    <property type="entry name" value="O16G_dom_2"/>
</dbReference>
<evidence type="ECO:0000256" key="4">
    <source>
        <dbReference type="ARBA" id="ARBA00022723"/>
    </source>
</evidence>
<dbReference type="CDD" id="cd11334">
    <property type="entry name" value="AmyAc_TreS"/>
    <property type="match status" value="1"/>
</dbReference>
<dbReference type="InterPro" id="IPR017853">
    <property type="entry name" value="GH"/>
</dbReference>
<dbReference type="Gene3D" id="3.90.400.10">
    <property type="entry name" value="Oligo-1,6-glucosidase, Domain 2"/>
    <property type="match status" value="1"/>
</dbReference>
<dbReference type="OrthoDB" id="9805159at2"/>
<dbReference type="GO" id="GO:0046872">
    <property type="term" value="F:metal ion binding"/>
    <property type="evidence" value="ECO:0007669"/>
    <property type="project" value="UniProtKB-KW"/>
</dbReference>
<dbReference type="SUPFAM" id="SSF51445">
    <property type="entry name" value="(Trans)glycosidases"/>
    <property type="match status" value="1"/>
</dbReference>
<name>A0A7M3MH59_9BACT</name>
<dbReference type="SUPFAM" id="SSF56112">
    <property type="entry name" value="Protein kinase-like (PK-like)"/>
    <property type="match status" value="1"/>
</dbReference>
<accession>A0A7M3MH59</accession>
<gene>
    <name evidence="9" type="primary">treS</name>
    <name evidence="9" type="ORF">DPQ33_04940</name>
</gene>
<dbReference type="RefSeq" id="WP_144302085.1">
    <property type="nucleotide sequence ID" value="NZ_QMIE01000003.1"/>
</dbReference>
<dbReference type="InterPro" id="IPR032091">
    <property type="entry name" value="Malt_amylase-like_C"/>
</dbReference>
<dbReference type="Gene3D" id="3.20.20.80">
    <property type="entry name" value="Glycosidases"/>
    <property type="match status" value="1"/>
</dbReference>